<proteinExistence type="predicted"/>
<protein>
    <recommendedName>
        <fullName evidence="3">Transposase</fullName>
    </recommendedName>
</protein>
<evidence type="ECO:0008006" key="3">
    <source>
        <dbReference type="Google" id="ProtNLM"/>
    </source>
</evidence>
<name>A0ABN1ID54_9GAMM</name>
<comment type="caution">
    <text evidence="1">The sequence shown here is derived from an EMBL/GenBank/DDBJ whole genome shotgun (WGS) entry which is preliminary data.</text>
</comment>
<gene>
    <name evidence="1" type="ORF">GCM10009105_07510</name>
</gene>
<dbReference type="Proteomes" id="UP001501523">
    <property type="component" value="Unassembled WGS sequence"/>
</dbReference>
<sequence length="56" mass="6700">MLQAKRDIGEREGVSTSDRVRVKALERENRELRQAHEILRKASYLPRRSLDHRFKP</sequence>
<dbReference type="EMBL" id="BAAAEU010000004">
    <property type="protein sequence ID" value="GAA0708168.1"/>
    <property type="molecule type" value="Genomic_DNA"/>
</dbReference>
<keyword evidence="2" id="KW-1185">Reference proteome</keyword>
<reference evidence="1 2" key="1">
    <citation type="journal article" date="2019" name="Int. J. Syst. Evol. Microbiol.">
        <title>The Global Catalogue of Microorganisms (GCM) 10K type strain sequencing project: providing services to taxonomists for standard genome sequencing and annotation.</title>
        <authorList>
            <consortium name="The Broad Institute Genomics Platform"/>
            <consortium name="The Broad Institute Genome Sequencing Center for Infectious Disease"/>
            <person name="Wu L."/>
            <person name="Ma J."/>
        </authorList>
    </citation>
    <scope>NUCLEOTIDE SEQUENCE [LARGE SCALE GENOMIC DNA]</scope>
    <source>
        <strain evidence="1 2">JCM 15421</strain>
    </source>
</reference>
<evidence type="ECO:0000313" key="1">
    <source>
        <dbReference type="EMBL" id="GAA0708168.1"/>
    </source>
</evidence>
<accession>A0ABN1ID54</accession>
<evidence type="ECO:0000313" key="2">
    <source>
        <dbReference type="Proteomes" id="UP001501523"/>
    </source>
</evidence>
<organism evidence="1 2">
    <name type="scientific">Dokdonella soli</name>
    <dbReference type="NCBI Taxonomy" id="529810"/>
    <lineage>
        <taxon>Bacteria</taxon>
        <taxon>Pseudomonadati</taxon>
        <taxon>Pseudomonadota</taxon>
        <taxon>Gammaproteobacteria</taxon>
        <taxon>Lysobacterales</taxon>
        <taxon>Rhodanobacteraceae</taxon>
        <taxon>Dokdonella</taxon>
    </lineage>
</organism>